<evidence type="ECO:0000256" key="1">
    <source>
        <dbReference type="SAM" id="MobiDB-lite"/>
    </source>
</evidence>
<organism evidence="2 3">
    <name type="scientific">Novosphingobium pituita</name>
    <dbReference type="NCBI Taxonomy" id="3056842"/>
    <lineage>
        <taxon>Bacteria</taxon>
        <taxon>Pseudomonadati</taxon>
        <taxon>Pseudomonadota</taxon>
        <taxon>Alphaproteobacteria</taxon>
        <taxon>Sphingomonadales</taxon>
        <taxon>Sphingomonadaceae</taxon>
        <taxon>Novosphingobium</taxon>
    </lineage>
</organism>
<evidence type="ECO:0000313" key="3">
    <source>
        <dbReference type="Proteomes" id="UP001187221"/>
    </source>
</evidence>
<proteinExistence type="predicted"/>
<dbReference type="EMBL" id="BTFW01000002">
    <property type="protein sequence ID" value="GMM62422.1"/>
    <property type="molecule type" value="Genomic_DNA"/>
</dbReference>
<feature type="compositionally biased region" description="Low complexity" evidence="1">
    <location>
        <begin position="53"/>
        <end position="64"/>
    </location>
</feature>
<dbReference type="Proteomes" id="UP001187221">
    <property type="component" value="Unassembled WGS sequence"/>
</dbReference>
<dbReference type="PROSITE" id="PS51257">
    <property type="entry name" value="PROKAR_LIPOPROTEIN"/>
    <property type="match status" value="1"/>
</dbReference>
<evidence type="ECO:0008006" key="4">
    <source>
        <dbReference type="Google" id="ProtNLM"/>
    </source>
</evidence>
<name>A0ABQ6PBV2_9SPHN</name>
<sequence length="109" mass="11210">MKRLIFVALSASVLSGCTGTHIKPPPVCDGKHRRPANVYGSILPSLPLPVPPSQSGGQSLVAPPVGDPPADAPATAPTVKGGHKHGAMNTPRPTPRTSTRDIALSYSQC</sequence>
<protein>
    <recommendedName>
        <fullName evidence="4">Type IV secretion system protein VirB7</fullName>
    </recommendedName>
</protein>
<reference evidence="2 3" key="1">
    <citation type="submission" date="2023-06" db="EMBL/GenBank/DDBJ databases">
        <title>Draft genome sequence of Novosphingobium sp. strain IK01.</title>
        <authorList>
            <person name="Hatamoto M."/>
            <person name="Ikarashi T."/>
            <person name="Yamaguchi T."/>
        </authorList>
    </citation>
    <scope>NUCLEOTIDE SEQUENCE [LARGE SCALE GENOMIC DNA]</scope>
    <source>
        <strain evidence="2 3">IK01</strain>
    </source>
</reference>
<accession>A0ABQ6PBV2</accession>
<gene>
    <name evidence="2" type="ORF">NUTIK01_31990</name>
</gene>
<keyword evidence="3" id="KW-1185">Reference proteome</keyword>
<feature type="region of interest" description="Disordered" evidence="1">
    <location>
        <begin position="49"/>
        <end position="109"/>
    </location>
</feature>
<evidence type="ECO:0000313" key="2">
    <source>
        <dbReference type="EMBL" id="GMM62422.1"/>
    </source>
</evidence>
<comment type="caution">
    <text evidence="2">The sequence shown here is derived from an EMBL/GenBank/DDBJ whole genome shotgun (WGS) entry which is preliminary data.</text>
</comment>